<dbReference type="OrthoDB" id="3205299at2759"/>
<keyword evidence="3" id="KW-1185">Reference proteome</keyword>
<evidence type="ECO:0000256" key="1">
    <source>
        <dbReference type="SAM" id="MobiDB-lite"/>
    </source>
</evidence>
<accession>A0A9P7GFC6</accession>
<organism evidence="2 3">
    <name type="scientific">Asterophora parasitica</name>
    <dbReference type="NCBI Taxonomy" id="117018"/>
    <lineage>
        <taxon>Eukaryota</taxon>
        <taxon>Fungi</taxon>
        <taxon>Dikarya</taxon>
        <taxon>Basidiomycota</taxon>
        <taxon>Agaricomycotina</taxon>
        <taxon>Agaricomycetes</taxon>
        <taxon>Agaricomycetidae</taxon>
        <taxon>Agaricales</taxon>
        <taxon>Tricholomatineae</taxon>
        <taxon>Lyophyllaceae</taxon>
        <taxon>Asterophora</taxon>
    </lineage>
</organism>
<feature type="compositionally biased region" description="Basic and acidic residues" evidence="1">
    <location>
        <begin position="82"/>
        <end position="91"/>
    </location>
</feature>
<dbReference type="AlphaFoldDB" id="A0A9P7GFC6"/>
<evidence type="ECO:0000313" key="2">
    <source>
        <dbReference type="EMBL" id="KAG5647628.1"/>
    </source>
</evidence>
<name>A0A9P7GFC6_9AGAR</name>
<evidence type="ECO:0000313" key="3">
    <source>
        <dbReference type="Proteomes" id="UP000775547"/>
    </source>
</evidence>
<dbReference type="EMBL" id="JABCKV010000008">
    <property type="protein sequence ID" value="KAG5647628.1"/>
    <property type="molecule type" value="Genomic_DNA"/>
</dbReference>
<proteinExistence type="predicted"/>
<comment type="caution">
    <text evidence="2">The sequence shown here is derived from an EMBL/GenBank/DDBJ whole genome shotgun (WGS) entry which is preliminary data.</text>
</comment>
<sequence length="213" mass="23363">MAQALQRSKSAPHGMPALLPAPASLVRASSFHTTQEAAKPVKKPPMAAVAERVAEERGDPFSLSGFFPSSLGDDKWGWLRDEEKEQEKQWSTEDGDGGSVLFGEEDSMTREAIRLEDKLGVLSLGGILQTLAGEMRAEYDGDGEREAVDEETLWAGLRARRARTLSTLPEFAGRDAEDWKTPVDSAIDEYFPIWDIAAGNSRETKVPHVAFDS</sequence>
<protein>
    <submittedName>
        <fullName evidence="2">Uncharacterized protein</fullName>
    </submittedName>
</protein>
<feature type="region of interest" description="Disordered" evidence="1">
    <location>
        <begin position="82"/>
        <end position="102"/>
    </location>
</feature>
<reference evidence="2" key="2">
    <citation type="submission" date="2021-10" db="EMBL/GenBank/DDBJ databases">
        <title>Phylogenomics reveals ancestral predisposition of the termite-cultivated fungus Termitomyces towards a domesticated lifestyle.</title>
        <authorList>
            <person name="Auxier B."/>
            <person name="Grum-Grzhimaylo A."/>
            <person name="Cardenas M.E."/>
            <person name="Lodge J.D."/>
            <person name="Laessoe T."/>
            <person name="Pedersen O."/>
            <person name="Smith M.E."/>
            <person name="Kuyper T.W."/>
            <person name="Franco-Molano E.A."/>
            <person name="Baroni T.J."/>
            <person name="Aanen D.K."/>
        </authorList>
    </citation>
    <scope>NUCLEOTIDE SEQUENCE</scope>
    <source>
        <strain evidence="2">AP01</strain>
        <tissue evidence="2">Mycelium</tissue>
    </source>
</reference>
<reference evidence="2" key="1">
    <citation type="submission" date="2020-07" db="EMBL/GenBank/DDBJ databases">
        <authorList>
            <person name="Nieuwenhuis M."/>
            <person name="Van De Peppel L.J.J."/>
        </authorList>
    </citation>
    <scope>NUCLEOTIDE SEQUENCE</scope>
    <source>
        <strain evidence="2">AP01</strain>
        <tissue evidence="2">Mycelium</tissue>
    </source>
</reference>
<dbReference type="Proteomes" id="UP000775547">
    <property type="component" value="Unassembled WGS sequence"/>
</dbReference>
<gene>
    <name evidence="2" type="ORF">DXG03_008981</name>
</gene>